<gene>
    <name evidence="23" type="ORF">FNK824_LOCUS1890</name>
    <name evidence="24" type="ORF">OTI717_LOCUS21308</name>
    <name evidence="22" type="ORF">RFH988_LOCUS18573</name>
</gene>
<dbReference type="EMBL" id="CAJOAX010003424">
    <property type="protein sequence ID" value="CAF3853637.1"/>
    <property type="molecule type" value="Genomic_DNA"/>
</dbReference>
<dbReference type="Proteomes" id="UP000663882">
    <property type="component" value="Unassembled WGS sequence"/>
</dbReference>
<feature type="chain" id="PRO_5035691610" description="Autophagy-related protein 27" evidence="20">
    <location>
        <begin position="20"/>
        <end position="469"/>
    </location>
</feature>
<feature type="signal peptide" evidence="20">
    <location>
        <begin position="1"/>
        <end position="19"/>
    </location>
</feature>
<evidence type="ECO:0000256" key="10">
    <source>
        <dbReference type="ARBA" id="ARBA00022927"/>
    </source>
</evidence>
<keyword evidence="15 19" id="KW-0472">Membrane</keyword>
<dbReference type="Pfam" id="PF09451">
    <property type="entry name" value="ATG27"/>
    <property type="match status" value="1"/>
</dbReference>
<feature type="domain" description="MRH" evidence="21">
    <location>
        <begin position="20"/>
        <end position="150"/>
    </location>
</feature>
<keyword evidence="11 19" id="KW-1133">Transmembrane helix</keyword>
<keyword evidence="12" id="KW-0072">Autophagy</keyword>
<proteinExistence type="inferred from homology"/>
<dbReference type="GO" id="GO:0000139">
    <property type="term" value="C:Golgi membrane"/>
    <property type="evidence" value="ECO:0007669"/>
    <property type="project" value="UniProtKB-SubCell"/>
</dbReference>
<dbReference type="OrthoDB" id="29460at2759"/>
<dbReference type="InterPro" id="IPR028927">
    <property type="entry name" value="Man-6-P_rcpt"/>
</dbReference>
<keyword evidence="14" id="KW-0496">Mitochondrion</keyword>
<name>A0A818KZ05_9BILA</name>
<evidence type="ECO:0000256" key="5">
    <source>
        <dbReference type="ARBA" id="ARBA00005363"/>
    </source>
</evidence>
<keyword evidence="17" id="KW-0325">Glycoprotein</keyword>
<keyword evidence="8 19" id="KW-0812">Transmembrane</keyword>
<evidence type="ECO:0000313" key="24">
    <source>
        <dbReference type="EMBL" id="CAF3853637.1"/>
    </source>
</evidence>
<dbReference type="GO" id="GO:0006914">
    <property type="term" value="P:autophagy"/>
    <property type="evidence" value="ECO:0007669"/>
    <property type="project" value="UniProtKB-KW"/>
</dbReference>
<dbReference type="InterPro" id="IPR044865">
    <property type="entry name" value="MRH_dom"/>
</dbReference>
<sequence length="469" mass="52262">MIVSSILISIILNIYTIKADDCEYSTPDGILDLKTLGYKDRPKYNNIPDTGLHTIAYSFNGCFAYSTKDTCQNAAACVIDLTSKQERLIARQTDRVFTYNVGVISIIYTDGDDTTLRVFLLCKTTESFQAHKITDNSFLFNIESECACPGKCTYIPDKPSGHLTGGAVFIIVLLCIIATYLIISILFLRLVKHEQGINLIPNRTLWLQIGHDTIQVLLFIVKMFVPILNLFIYYLFMLIIQTIASESSCVYDVGSGQKLDIRTLGYENGKGPKYDNIPNSSPTKSTLSWNGCFSYSKSDGGNCKDAAACSTSTQTGMSTVIAKQSEVQFEHHDNVNLLIYQTVDRLLAVFLTCSDSDEDTVNGHQDDAQTFSIYVQSRCCCPDKCHYSPDSGSKSISGGAIFLILLISILFVYIIGGIIFLKHTRGATGTDMIPNRLIWLNITLYALDGLRYSIQIVRHRSFNIDYQKI</sequence>
<keyword evidence="7" id="KW-0813">Transport</keyword>
<dbReference type="Proteomes" id="UP000663823">
    <property type="component" value="Unassembled WGS sequence"/>
</dbReference>
<keyword evidence="13" id="KW-0333">Golgi apparatus</keyword>
<dbReference type="Pfam" id="PF02157">
    <property type="entry name" value="Man-6-P_recep"/>
    <property type="match status" value="1"/>
</dbReference>
<evidence type="ECO:0000256" key="11">
    <source>
        <dbReference type="ARBA" id="ARBA00022989"/>
    </source>
</evidence>
<dbReference type="SUPFAM" id="SSF50911">
    <property type="entry name" value="Mannose 6-phosphate receptor domain"/>
    <property type="match status" value="1"/>
</dbReference>
<keyword evidence="10" id="KW-0653">Protein transport</keyword>
<evidence type="ECO:0000256" key="15">
    <source>
        <dbReference type="ARBA" id="ARBA00023136"/>
    </source>
</evidence>
<evidence type="ECO:0000256" key="1">
    <source>
        <dbReference type="ARBA" id="ARBA00004304"/>
    </source>
</evidence>
<dbReference type="GO" id="GO:0034045">
    <property type="term" value="C:phagophore assembly site membrane"/>
    <property type="evidence" value="ECO:0007669"/>
    <property type="project" value="UniProtKB-SubCell"/>
</dbReference>
<dbReference type="GO" id="GO:0030659">
    <property type="term" value="C:cytoplasmic vesicle membrane"/>
    <property type="evidence" value="ECO:0007669"/>
    <property type="project" value="UniProtKB-SubCell"/>
</dbReference>
<evidence type="ECO:0000256" key="2">
    <source>
        <dbReference type="ARBA" id="ARBA00004358"/>
    </source>
</evidence>
<dbReference type="GO" id="GO:0005802">
    <property type="term" value="C:trans-Golgi network"/>
    <property type="evidence" value="ECO:0007669"/>
    <property type="project" value="TreeGrafter"/>
</dbReference>
<dbReference type="InterPro" id="IPR009011">
    <property type="entry name" value="Man6P_isomerase_rcpt-bd_dom_sf"/>
</dbReference>
<evidence type="ECO:0000256" key="8">
    <source>
        <dbReference type="ARBA" id="ARBA00022692"/>
    </source>
</evidence>
<keyword evidence="16" id="KW-1015">Disulfide bond</keyword>
<evidence type="ECO:0000256" key="12">
    <source>
        <dbReference type="ARBA" id="ARBA00023006"/>
    </source>
</evidence>
<evidence type="ECO:0000256" key="4">
    <source>
        <dbReference type="ARBA" id="ARBA00004472"/>
    </source>
</evidence>
<evidence type="ECO:0000256" key="3">
    <source>
        <dbReference type="ARBA" id="ARBA00004394"/>
    </source>
</evidence>
<dbReference type="PANTHER" id="PTHR15071">
    <property type="entry name" value="MANNOSE-6-PHOSPHATE RECEPTOR FAMILY MEMBER"/>
    <property type="match status" value="1"/>
</dbReference>
<dbReference type="Gene3D" id="2.70.130.10">
    <property type="entry name" value="Mannose-6-phosphate receptor binding domain"/>
    <property type="match status" value="1"/>
</dbReference>
<evidence type="ECO:0000313" key="25">
    <source>
        <dbReference type="Proteomes" id="UP000663874"/>
    </source>
</evidence>
<keyword evidence="18" id="KW-0968">Cytoplasmic vesicle</keyword>
<evidence type="ECO:0000256" key="14">
    <source>
        <dbReference type="ARBA" id="ARBA00023128"/>
    </source>
</evidence>
<protein>
    <recommendedName>
        <fullName evidence="6">Autophagy-related protein 27</fullName>
    </recommendedName>
</protein>
<comment type="similarity">
    <text evidence="5">Belongs to the ATG27 family.</text>
</comment>
<dbReference type="InterPro" id="IPR018939">
    <property type="entry name" value="Autophagy-rel_prot_27"/>
</dbReference>
<dbReference type="EMBL" id="CAJOBE010000105">
    <property type="protein sequence ID" value="CAF3569876.1"/>
    <property type="molecule type" value="Genomic_DNA"/>
</dbReference>
<keyword evidence="9 20" id="KW-0732">Signal</keyword>
<evidence type="ECO:0000256" key="17">
    <source>
        <dbReference type="ARBA" id="ARBA00023180"/>
    </source>
</evidence>
<evidence type="ECO:0000313" key="23">
    <source>
        <dbReference type="EMBL" id="CAF3569876.1"/>
    </source>
</evidence>
<dbReference type="GO" id="GO:0015031">
    <property type="term" value="P:protein transport"/>
    <property type="evidence" value="ECO:0007669"/>
    <property type="project" value="UniProtKB-KW"/>
</dbReference>
<evidence type="ECO:0000313" key="22">
    <source>
        <dbReference type="EMBL" id="CAF1086538.1"/>
    </source>
</evidence>
<reference evidence="23" key="1">
    <citation type="submission" date="2021-02" db="EMBL/GenBank/DDBJ databases">
        <authorList>
            <person name="Nowell W R."/>
        </authorList>
    </citation>
    <scope>NUCLEOTIDE SEQUENCE</scope>
</reference>
<dbReference type="GO" id="GO:0031966">
    <property type="term" value="C:mitochondrial membrane"/>
    <property type="evidence" value="ECO:0007669"/>
    <property type="project" value="UniProtKB-SubCell"/>
</dbReference>
<evidence type="ECO:0000259" key="21">
    <source>
        <dbReference type="PROSITE" id="PS51914"/>
    </source>
</evidence>
<dbReference type="Proteomes" id="UP000663874">
    <property type="component" value="Unassembled WGS sequence"/>
</dbReference>
<feature type="transmembrane region" description="Helical" evidence="19">
    <location>
        <begin position="166"/>
        <end position="188"/>
    </location>
</feature>
<dbReference type="PROSITE" id="PS51914">
    <property type="entry name" value="MRH"/>
    <property type="match status" value="1"/>
</dbReference>
<evidence type="ECO:0000256" key="20">
    <source>
        <dbReference type="SAM" id="SignalP"/>
    </source>
</evidence>
<evidence type="ECO:0000256" key="18">
    <source>
        <dbReference type="ARBA" id="ARBA00023329"/>
    </source>
</evidence>
<comment type="subcellular location">
    <subcellularLocation>
        <location evidence="2">Cytoplasmic vesicle membrane</location>
        <topology evidence="2">Single-pass type I membrane protein</topology>
    </subcellularLocation>
    <subcellularLocation>
        <location evidence="3">Golgi apparatus membrane</location>
    </subcellularLocation>
    <subcellularLocation>
        <location evidence="1">Mitochondrion membrane</location>
        <topology evidence="1">Single-pass membrane protein</topology>
    </subcellularLocation>
    <subcellularLocation>
        <location evidence="4">Preautophagosomal structure membrane</location>
        <topology evidence="4">Single-pass type I membrane protein</topology>
    </subcellularLocation>
</comment>
<organism evidence="23 25">
    <name type="scientific">Rotaria sordida</name>
    <dbReference type="NCBI Taxonomy" id="392033"/>
    <lineage>
        <taxon>Eukaryota</taxon>
        <taxon>Metazoa</taxon>
        <taxon>Spiralia</taxon>
        <taxon>Gnathifera</taxon>
        <taxon>Rotifera</taxon>
        <taxon>Eurotatoria</taxon>
        <taxon>Bdelloidea</taxon>
        <taxon>Philodinida</taxon>
        <taxon>Philodinidae</taxon>
        <taxon>Rotaria</taxon>
    </lineage>
</organism>
<evidence type="ECO:0000256" key="19">
    <source>
        <dbReference type="SAM" id="Phobius"/>
    </source>
</evidence>
<dbReference type="AlphaFoldDB" id="A0A818KZ05"/>
<dbReference type="EMBL" id="CAJNOO010001049">
    <property type="protein sequence ID" value="CAF1086538.1"/>
    <property type="molecule type" value="Genomic_DNA"/>
</dbReference>
<comment type="caution">
    <text evidence="23">The sequence shown here is derived from an EMBL/GenBank/DDBJ whole genome shotgun (WGS) entry which is preliminary data.</text>
</comment>
<evidence type="ECO:0000256" key="6">
    <source>
        <dbReference type="ARBA" id="ARBA00013776"/>
    </source>
</evidence>
<accession>A0A818KZ05</accession>
<dbReference type="PANTHER" id="PTHR15071:SF34">
    <property type="entry name" value="MRH DOMAIN-CONTAINING PROTEIN"/>
    <property type="match status" value="1"/>
</dbReference>
<evidence type="ECO:0000256" key="13">
    <source>
        <dbReference type="ARBA" id="ARBA00023034"/>
    </source>
</evidence>
<evidence type="ECO:0000256" key="9">
    <source>
        <dbReference type="ARBA" id="ARBA00022729"/>
    </source>
</evidence>
<evidence type="ECO:0000256" key="16">
    <source>
        <dbReference type="ARBA" id="ARBA00023157"/>
    </source>
</evidence>
<evidence type="ECO:0000256" key="7">
    <source>
        <dbReference type="ARBA" id="ARBA00022448"/>
    </source>
</evidence>
<feature type="transmembrane region" description="Helical" evidence="19">
    <location>
        <begin position="216"/>
        <end position="240"/>
    </location>
</feature>
<feature type="transmembrane region" description="Helical" evidence="19">
    <location>
        <begin position="400"/>
        <end position="421"/>
    </location>
</feature>